<keyword evidence="1" id="KW-0472">Membrane</keyword>
<keyword evidence="1" id="KW-1133">Transmembrane helix</keyword>
<evidence type="ECO:0000256" key="1">
    <source>
        <dbReference type="SAM" id="Phobius"/>
    </source>
</evidence>
<proteinExistence type="predicted"/>
<dbReference type="Proteomes" id="UP000244168">
    <property type="component" value="Unassembled WGS sequence"/>
</dbReference>
<sequence>MSINTLNLNTTQVEETGGGQIGRISASYPFAKLTVTRYCLTLNMGIMGKVLFRPSEVISIEPASMIKTGIRIKHRVGNYKENVVFTCSGREADLIARIEQSGFLNNMDPLLPADIEAEIAQAQASGSFGLRIWFVVCFIAIWNSLPLAGIVDVFTTHNFTKLILAARVDIGILALLTILVLFVPAVQQRAVKPGFYIKDMRSTLYFILLVGAVIFLALSFLPHQL</sequence>
<feature type="transmembrane region" description="Helical" evidence="1">
    <location>
        <begin position="132"/>
        <end position="151"/>
    </location>
</feature>
<organism evidence="2 3">
    <name type="scientific">Mucilaginibacter yixingensis</name>
    <dbReference type="NCBI Taxonomy" id="1295612"/>
    <lineage>
        <taxon>Bacteria</taxon>
        <taxon>Pseudomonadati</taxon>
        <taxon>Bacteroidota</taxon>
        <taxon>Sphingobacteriia</taxon>
        <taxon>Sphingobacteriales</taxon>
        <taxon>Sphingobacteriaceae</taxon>
        <taxon>Mucilaginibacter</taxon>
    </lineage>
</organism>
<feature type="transmembrane region" description="Helical" evidence="1">
    <location>
        <begin position="204"/>
        <end position="221"/>
    </location>
</feature>
<gene>
    <name evidence="2" type="ORF">C8P68_105198</name>
</gene>
<evidence type="ECO:0000313" key="3">
    <source>
        <dbReference type="Proteomes" id="UP000244168"/>
    </source>
</evidence>
<dbReference type="AlphaFoldDB" id="A0A2T5J897"/>
<reference evidence="2 3" key="1">
    <citation type="submission" date="2018-04" db="EMBL/GenBank/DDBJ databases">
        <title>Genomic Encyclopedia of Archaeal and Bacterial Type Strains, Phase II (KMG-II): from individual species to whole genera.</title>
        <authorList>
            <person name="Goeker M."/>
        </authorList>
    </citation>
    <scope>NUCLEOTIDE SEQUENCE [LARGE SCALE GENOMIC DNA]</scope>
    <source>
        <strain evidence="2 3">DSM 26809</strain>
    </source>
</reference>
<protein>
    <submittedName>
        <fullName evidence="2">Uncharacterized protein</fullName>
    </submittedName>
</protein>
<keyword evidence="1" id="KW-0812">Transmembrane</keyword>
<feature type="transmembrane region" description="Helical" evidence="1">
    <location>
        <begin position="163"/>
        <end position="183"/>
    </location>
</feature>
<dbReference type="OrthoDB" id="1253105at2"/>
<keyword evidence="3" id="KW-1185">Reference proteome</keyword>
<accession>A0A2T5J897</accession>
<dbReference type="RefSeq" id="WP_107829189.1">
    <property type="nucleotide sequence ID" value="NZ_CP160205.1"/>
</dbReference>
<evidence type="ECO:0000313" key="2">
    <source>
        <dbReference type="EMBL" id="PTQ95691.1"/>
    </source>
</evidence>
<comment type="caution">
    <text evidence="2">The sequence shown here is derived from an EMBL/GenBank/DDBJ whole genome shotgun (WGS) entry which is preliminary data.</text>
</comment>
<dbReference type="EMBL" id="QAOQ01000005">
    <property type="protein sequence ID" value="PTQ95691.1"/>
    <property type="molecule type" value="Genomic_DNA"/>
</dbReference>
<name>A0A2T5J897_9SPHI</name>